<dbReference type="Proteomes" id="UP000243723">
    <property type="component" value="Unassembled WGS sequence"/>
</dbReference>
<feature type="region of interest" description="Disordered" evidence="1">
    <location>
        <begin position="33"/>
        <end position="199"/>
    </location>
</feature>
<evidence type="ECO:0000313" key="2">
    <source>
        <dbReference type="EMBL" id="PSK46057.1"/>
    </source>
</evidence>
<evidence type="ECO:0000256" key="1">
    <source>
        <dbReference type="SAM" id="MobiDB-lite"/>
    </source>
</evidence>
<feature type="compositionally biased region" description="Polar residues" evidence="1">
    <location>
        <begin position="122"/>
        <end position="133"/>
    </location>
</feature>
<keyword evidence="3" id="KW-1185">Reference proteome</keyword>
<name>A0A2P7ZCU7_9PEZI</name>
<feature type="compositionally biased region" description="Polar residues" evidence="1">
    <location>
        <begin position="78"/>
        <end position="102"/>
    </location>
</feature>
<protein>
    <submittedName>
        <fullName evidence="2">Uncharacterized protein</fullName>
    </submittedName>
</protein>
<evidence type="ECO:0000313" key="3">
    <source>
        <dbReference type="Proteomes" id="UP000243723"/>
    </source>
</evidence>
<gene>
    <name evidence="2" type="ORF">B9Z65_5025</name>
</gene>
<comment type="caution">
    <text evidence="2">The sequence shown here is derived from an EMBL/GenBank/DDBJ whole genome shotgun (WGS) entry which is preliminary data.</text>
</comment>
<accession>A0A2P7ZCU7</accession>
<proteinExistence type="predicted"/>
<reference evidence="2 3" key="1">
    <citation type="submission" date="2017-05" db="EMBL/GenBank/DDBJ databases">
        <title>Draft genome sequence of Elsinoe australis.</title>
        <authorList>
            <person name="Cheng Q."/>
        </authorList>
    </citation>
    <scope>NUCLEOTIDE SEQUENCE [LARGE SCALE GENOMIC DNA]</scope>
    <source>
        <strain evidence="2 3">NL1</strain>
    </source>
</reference>
<dbReference type="EMBL" id="NHZQ01000236">
    <property type="protein sequence ID" value="PSK46057.1"/>
    <property type="molecule type" value="Genomic_DNA"/>
</dbReference>
<dbReference type="AlphaFoldDB" id="A0A2P7ZCU7"/>
<organism evidence="2 3">
    <name type="scientific">Elsinoe australis</name>
    <dbReference type="NCBI Taxonomy" id="40998"/>
    <lineage>
        <taxon>Eukaryota</taxon>
        <taxon>Fungi</taxon>
        <taxon>Dikarya</taxon>
        <taxon>Ascomycota</taxon>
        <taxon>Pezizomycotina</taxon>
        <taxon>Dothideomycetes</taxon>
        <taxon>Dothideomycetidae</taxon>
        <taxon>Myriangiales</taxon>
        <taxon>Elsinoaceae</taxon>
        <taxon>Elsinoe</taxon>
    </lineage>
</organism>
<sequence>MVSMMQTPAKKQVSTTCNNAVGLITIALDTEIQPDLRTSPDSGQGGTKNGRRLQQGTTAPAVSGTKRKPDGPAPGQPSAKQQNTGSYQNAASKPAQSVSGVLQQVLPPDTPPAQISGGGGSNAPSNQASNQAPGQYKTATAPHDYFGDLNSRTNPHSGQARVAPFTSPPDSDYFGDLKSNTNPHTGEVRDGSLPSPPHT</sequence>